<evidence type="ECO:0000313" key="9">
    <source>
        <dbReference type="EMBL" id="QHU02559.1"/>
    </source>
</evidence>
<dbReference type="AlphaFoldDB" id="A0A6C0JAA2"/>
<keyword evidence="6" id="KW-0946">Virion</keyword>
<evidence type="ECO:0000256" key="6">
    <source>
        <dbReference type="ARBA" id="ARBA00022844"/>
    </source>
</evidence>
<protein>
    <recommendedName>
        <fullName evidence="8">Poly(A) polymerase catalytic subunit domain-containing protein</fullName>
    </recommendedName>
</protein>
<dbReference type="GO" id="GO:0016740">
    <property type="term" value="F:transferase activity"/>
    <property type="evidence" value="ECO:0007669"/>
    <property type="project" value="UniProtKB-KW"/>
</dbReference>
<name>A0A6C0JAA2_9ZZZZ</name>
<evidence type="ECO:0000256" key="2">
    <source>
        <dbReference type="ARBA" id="ARBA00022664"/>
    </source>
</evidence>
<sequence length="477" mass="55814">MYISINFALMCDRSMTFQECELTILRAAVDNKNTQVKTSEAKAPQIKKMISIVEDFIRQKKLICYGGTAINNILPVKDQFYDYNSEIPDYDFFSQNALEDTKELTDIYYKHGYTEVEGKAGVHHGTYKVFVNFIPMADITYIQKDLFQKIQNESTKVDGILYCAPNYLRMSMYLELSRPDGDTSRWEKVLKRKTLLDKHYPLKIKNCSSSSALSTSSKNTTINNITKSVCSEMECVFFGGFAISLYQDYSQQMKRKLKNKQTYERIDVINTNPSKVANIIKERLELSNVSDVAIDKHDGVMDLIKTHFEVRVGKRIICLIYEPIACHSFNNIEIDTRTYKIATIDTLLSFYLLFTFINRPYFNREKLLCTSDFLFELQQSNRLKQKGIMKRFTTKCYGKQDTLIELRANKGAVYEELRHNKNTREYDEWFLKYRPDDMKSNKIQSRVKTRKTKKKNKLTRKLKLLPSQLYGLRNIFV</sequence>
<dbReference type="GO" id="GO:0005524">
    <property type="term" value="F:ATP binding"/>
    <property type="evidence" value="ECO:0007669"/>
    <property type="project" value="UniProtKB-KW"/>
</dbReference>
<evidence type="ECO:0000256" key="5">
    <source>
        <dbReference type="ARBA" id="ARBA00022840"/>
    </source>
</evidence>
<keyword evidence="2" id="KW-0507">mRNA processing</keyword>
<keyword evidence="5" id="KW-0067">ATP-binding</keyword>
<proteinExistence type="predicted"/>
<dbReference type="InterPro" id="IPR045355">
    <property type="entry name" value="PolyA_pol_cat_su"/>
</dbReference>
<accession>A0A6C0JAA2</accession>
<evidence type="ECO:0000256" key="7">
    <source>
        <dbReference type="ARBA" id="ARBA00023163"/>
    </source>
</evidence>
<dbReference type="Pfam" id="PF19244">
    <property type="entry name" value="Poly_A_pol_cat"/>
    <property type="match status" value="1"/>
</dbReference>
<evidence type="ECO:0000256" key="3">
    <source>
        <dbReference type="ARBA" id="ARBA00022679"/>
    </source>
</evidence>
<keyword evidence="7" id="KW-0804">Transcription</keyword>
<dbReference type="GO" id="GO:0044423">
    <property type="term" value="C:virion component"/>
    <property type="evidence" value="ECO:0007669"/>
    <property type="project" value="UniProtKB-KW"/>
</dbReference>
<reference evidence="9" key="1">
    <citation type="journal article" date="2020" name="Nature">
        <title>Giant virus diversity and host interactions through global metagenomics.</title>
        <authorList>
            <person name="Schulz F."/>
            <person name="Roux S."/>
            <person name="Paez-Espino D."/>
            <person name="Jungbluth S."/>
            <person name="Walsh D.A."/>
            <person name="Denef V.J."/>
            <person name="McMahon K.D."/>
            <person name="Konstantinidis K.T."/>
            <person name="Eloe-Fadrosh E.A."/>
            <person name="Kyrpides N.C."/>
            <person name="Woyke T."/>
        </authorList>
    </citation>
    <scope>NUCLEOTIDE SEQUENCE</scope>
    <source>
        <strain evidence="9">GVMAG-M-3300025880-76</strain>
    </source>
</reference>
<organism evidence="9">
    <name type="scientific">viral metagenome</name>
    <dbReference type="NCBI Taxonomy" id="1070528"/>
    <lineage>
        <taxon>unclassified sequences</taxon>
        <taxon>metagenomes</taxon>
        <taxon>organismal metagenomes</taxon>
    </lineage>
</organism>
<evidence type="ECO:0000259" key="8">
    <source>
        <dbReference type="Pfam" id="PF19244"/>
    </source>
</evidence>
<comment type="subcellular location">
    <subcellularLocation>
        <location evidence="1">Virion</location>
    </subcellularLocation>
</comment>
<keyword evidence="4" id="KW-0547">Nucleotide-binding</keyword>
<feature type="domain" description="Poly(A) polymerase catalytic subunit" evidence="8">
    <location>
        <begin position="52"/>
        <end position="179"/>
    </location>
</feature>
<keyword evidence="3" id="KW-0808">Transferase</keyword>
<evidence type="ECO:0000256" key="4">
    <source>
        <dbReference type="ARBA" id="ARBA00022741"/>
    </source>
</evidence>
<dbReference type="EMBL" id="MN740360">
    <property type="protein sequence ID" value="QHU02559.1"/>
    <property type="molecule type" value="Genomic_DNA"/>
</dbReference>
<dbReference type="GO" id="GO:0006397">
    <property type="term" value="P:mRNA processing"/>
    <property type="evidence" value="ECO:0007669"/>
    <property type="project" value="UniProtKB-KW"/>
</dbReference>
<evidence type="ECO:0000256" key="1">
    <source>
        <dbReference type="ARBA" id="ARBA00004328"/>
    </source>
</evidence>